<evidence type="ECO:0000313" key="3">
    <source>
        <dbReference type="Proteomes" id="UP001454036"/>
    </source>
</evidence>
<dbReference type="PANTHER" id="PTHR35698:SF2">
    <property type="entry name" value="DNA-BINDING PROTEIN RHL1"/>
    <property type="match status" value="1"/>
</dbReference>
<keyword evidence="3" id="KW-1185">Reference proteome</keyword>
<proteinExistence type="predicted"/>
<dbReference type="InterPro" id="IPR038859">
    <property type="entry name" value="RHL1"/>
</dbReference>
<dbReference type="GO" id="GO:0042023">
    <property type="term" value="P:DNA endoreduplication"/>
    <property type="evidence" value="ECO:0007669"/>
    <property type="project" value="InterPro"/>
</dbReference>
<dbReference type="AlphaFoldDB" id="A0AAV3NJ33"/>
<evidence type="ECO:0000313" key="2">
    <source>
        <dbReference type="EMBL" id="GAA0139387.1"/>
    </source>
</evidence>
<sequence>MATRGGGGGKKASNSAAPPPNPEMEERRRLKKLALNNNIISNTKAESSLTLNPSKTVMKHHGKDILRKSQRKNRFLFSFPGLIGPLNGGKIGELINLGSKNPILYLDFPQGQMKLFGTIVYPKNRYLTLQFSRGGKNVMCEDYFDNMIVFSDAWWIGRKEENPEELQLEFPKELNMEKHAECDFKGGAGAACKENSEKSKSRIKLTEQQPPKHESNLEDDSCDSLQYSNETMDVDRTPKRQSARTAGKTFRFAEGSSGDDFIYNDIDMSEEEDEKVDVKHPISDLSRKIANIDEGEPSKPAFSKQAEKATKSILKAKGVSNSNRGPLVQATISTLFKKVENKFIGFNLVFNHIGRKTTRQEGETETEDDIEEFSSSSQDTDASDEDFAE</sequence>
<dbReference type="PANTHER" id="PTHR35698">
    <property type="entry name" value="DNA-BINDING PROTEIN RHL1"/>
    <property type="match status" value="1"/>
</dbReference>
<dbReference type="Proteomes" id="UP001454036">
    <property type="component" value="Unassembled WGS sequence"/>
</dbReference>
<evidence type="ECO:0008006" key="4">
    <source>
        <dbReference type="Google" id="ProtNLM"/>
    </source>
</evidence>
<evidence type="ECO:0000256" key="1">
    <source>
        <dbReference type="SAM" id="MobiDB-lite"/>
    </source>
</evidence>
<gene>
    <name evidence="2" type="ORF">LIER_00942</name>
</gene>
<feature type="region of interest" description="Disordered" evidence="1">
    <location>
        <begin position="355"/>
        <end position="389"/>
    </location>
</feature>
<feature type="compositionally biased region" description="Acidic residues" evidence="1">
    <location>
        <begin position="363"/>
        <end position="372"/>
    </location>
</feature>
<feature type="region of interest" description="Disordered" evidence="1">
    <location>
        <begin position="195"/>
        <end position="223"/>
    </location>
</feature>
<reference evidence="2 3" key="1">
    <citation type="submission" date="2024-01" db="EMBL/GenBank/DDBJ databases">
        <title>The complete chloroplast genome sequence of Lithospermum erythrorhizon: insights into the phylogenetic relationship among Boraginaceae species and the maternal lineages of purple gromwells.</title>
        <authorList>
            <person name="Okada T."/>
            <person name="Watanabe K."/>
        </authorList>
    </citation>
    <scope>NUCLEOTIDE SEQUENCE [LARGE SCALE GENOMIC DNA]</scope>
</reference>
<comment type="caution">
    <text evidence="2">The sequence shown here is derived from an EMBL/GenBank/DDBJ whole genome shotgun (WGS) entry which is preliminary data.</text>
</comment>
<feature type="region of interest" description="Disordered" evidence="1">
    <location>
        <begin position="1"/>
        <end position="26"/>
    </location>
</feature>
<accession>A0AAV3NJ33</accession>
<feature type="compositionally biased region" description="Gly residues" evidence="1">
    <location>
        <begin position="1"/>
        <end position="10"/>
    </location>
</feature>
<organism evidence="2 3">
    <name type="scientific">Lithospermum erythrorhizon</name>
    <name type="common">Purple gromwell</name>
    <name type="synonym">Lithospermum officinale var. erythrorhizon</name>
    <dbReference type="NCBI Taxonomy" id="34254"/>
    <lineage>
        <taxon>Eukaryota</taxon>
        <taxon>Viridiplantae</taxon>
        <taxon>Streptophyta</taxon>
        <taxon>Embryophyta</taxon>
        <taxon>Tracheophyta</taxon>
        <taxon>Spermatophyta</taxon>
        <taxon>Magnoliopsida</taxon>
        <taxon>eudicotyledons</taxon>
        <taxon>Gunneridae</taxon>
        <taxon>Pentapetalae</taxon>
        <taxon>asterids</taxon>
        <taxon>lamiids</taxon>
        <taxon>Boraginales</taxon>
        <taxon>Boraginaceae</taxon>
        <taxon>Boraginoideae</taxon>
        <taxon>Lithospermeae</taxon>
        <taxon>Lithospermum</taxon>
    </lineage>
</organism>
<name>A0AAV3NJ33_LITER</name>
<dbReference type="EMBL" id="BAABME010000084">
    <property type="protein sequence ID" value="GAA0139387.1"/>
    <property type="molecule type" value="Genomic_DNA"/>
</dbReference>
<dbReference type="GO" id="GO:0003677">
    <property type="term" value="F:DNA binding"/>
    <property type="evidence" value="ECO:0007669"/>
    <property type="project" value="InterPro"/>
</dbReference>
<protein>
    <recommendedName>
        <fullName evidence="4">DNA-binding protein RHL1</fullName>
    </recommendedName>
</protein>